<dbReference type="Pfam" id="PF04304">
    <property type="entry name" value="DUF454"/>
    <property type="match status" value="1"/>
</dbReference>
<accession>A0ABV8RC98</accession>
<dbReference type="PANTHER" id="PTHR35813:SF1">
    <property type="entry name" value="INNER MEMBRANE PROTEIN YBAN"/>
    <property type="match status" value="1"/>
</dbReference>
<gene>
    <name evidence="2" type="ORF">ACFOWX_01090</name>
</gene>
<evidence type="ECO:0000256" key="1">
    <source>
        <dbReference type="SAM" id="Phobius"/>
    </source>
</evidence>
<dbReference type="PANTHER" id="PTHR35813">
    <property type="entry name" value="INNER MEMBRANE PROTEIN YBAN"/>
    <property type="match status" value="1"/>
</dbReference>
<dbReference type="EMBL" id="JBHSDH010000006">
    <property type="protein sequence ID" value="MFC4291009.1"/>
    <property type="molecule type" value="Genomic_DNA"/>
</dbReference>
<dbReference type="PIRSF" id="PIRSF016789">
    <property type="entry name" value="DUF454"/>
    <property type="match status" value="1"/>
</dbReference>
<dbReference type="RefSeq" id="WP_381420652.1">
    <property type="nucleotide sequence ID" value="NZ_JBHSDH010000006.1"/>
</dbReference>
<proteinExistence type="predicted"/>
<feature type="transmembrane region" description="Helical" evidence="1">
    <location>
        <begin position="96"/>
        <end position="113"/>
    </location>
</feature>
<keyword evidence="1" id="KW-1133">Transmembrane helix</keyword>
<keyword evidence="1" id="KW-0812">Transmembrane</keyword>
<dbReference type="Proteomes" id="UP001595887">
    <property type="component" value="Unassembled WGS sequence"/>
</dbReference>
<protein>
    <submittedName>
        <fullName evidence="2">YbaN family protein</fullName>
    </submittedName>
</protein>
<name>A0ABV8RC98_9SPHN</name>
<keyword evidence="1" id="KW-0472">Membrane</keyword>
<evidence type="ECO:0000313" key="3">
    <source>
        <dbReference type="Proteomes" id="UP001595887"/>
    </source>
</evidence>
<dbReference type="InterPro" id="IPR007401">
    <property type="entry name" value="DUF454"/>
</dbReference>
<evidence type="ECO:0000313" key="2">
    <source>
        <dbReference type="EMBL" id="MFC4291009.1"/>
    </source>
</evidence>
<feature type="transmembrane region" description="Helical" evidence="1">
    <location>
        <begin position="6"/>
        <end position="39"/>
    </location>
</feature>
<comment type="caution">
    <text evidence="2">The sequence shown here is derived from an EMBL/GenBank/DDBJ whole genome shotgun (WGS) entry which is preliminary data.</text>
</comment>
<keyword evidence="3" id="KW-1185">Reference proteome</keyword>
<sequence>MKRQLYLTAGLVSVALGTIGIFLPLLPTVPFMILAAFCFAKSSPALEKRLIEDRRFGPHILAWREKGAISRKGKLAATAAFAVSIALGLWMMAMPWALIPIGVAVICLSWLWSRPER</sequence>
<organism evidence="2 3">
    <name type="scientific">Sphingorhabdus arenilitoris</name>
    <dbReference type="NCBI Taxonomy" id="1490041"/>
    <lineage>
        <taxon>Bacteria</taxon>
        <taxon>Pseudomonadati</taxon>
        <taxon>Pseudomonadota</taxon>
        <taxon>Alphaproteobacteria</taxon>
        <taxon>Sphingomonadales</taxon>
        <taxon>Sphingomonadaceae</taxon>
        <taxon>Sphingorhabdus</taxon>
    </lineage>
</organism>
<reference evidence="3" key="1">
    <citation type="journal article" date="2019" name="Int. J. Syst. Evol. Microbiol.">
        <title>The Global Catalogue of Microorganisms (GCM) 10K type strain sequencing project: providing services to taxonomists for standard genome sequencing and annotation.</title>
        <authorList>
            <consortium name="The Broad Institute Genomics Platform"/>
            <consortium name="The Broad Institute Genome Sequencing Center for Infectious Disease"/>
            <person name="Wu L."/>
            <person name="Ma J."/>
        </authorList>
    </citation>
    <scope>NUCLEOTIDE SEQUENCE [LARGE SCALE GENOMIC DNA]</scope>
    <source>
        <strain evidence="3">CECT 8531</strain>
    </source>
</reference>